<evidence type="ECO:0000313" key="4">
    <source>
        <dbReference type="EMBL" id="AVK94045.1"/>
    </source>
</evidence>
<evidence type="ECO:0000256" key="3">
    <source>
        <dbReference type="ARBA" id="ARBA00023274"/>
    </source>
</evidence>
<dbReference type="GO" id="GO:0005840">
    <property type="term" value="C:ribosome"/>
    <property type="evidence" value="ECO:0007669"/>
    <property type="project" value="UniProtKB-KW"/>
</dbReference>
<protein>
    <submittedName>
        <fullName evidence="4">Ribosomal protein S11</fullName>
    </submittedName>
</protein>
<reference evidence="4" key="1">
    <citation type="journal article" date="2018" name="BMC Genomics">
        <title>Comparative mitochondrial genomics of cryptophyte algae: gene shuffling and dynamic mobile genetic elements.</title>
        <authorList>
            <person name="Kim J.I."/>
            <person name="Yoon H.S."/>
            <person name="Yi G."/>
            <person name="Shin W."/>
            <person name="Archibald J.M."/>
        </authorList>
    </citation>
    <scope>NUCLEOTIDE SEQUENCE</scope>
    <source>
        <strain evidence="4">HACCP-CR01</strain>
    </source>
</reference>
<dbReference type="AlphaFoldDB" id="A0A2P1E6M3"/>
<keyword evidence="3" id="KW-0687">Ribonucleoprotein</keyword>
<organism evidence="4">
    <name type="scientific">Teleaulax amphioxeia</name>
    <dbReference type="NCBI Taxonomy" id="77931"/>
    <lineage>
        <taxon>Eukaryota</taxon>
        <taxon>Cryptophyceae</taxon>
        <taxon>Pyrenomonadales</taxon>
        <taxon>Geminigeraceae</taxon>
        <taxon>Teleaulax</taxon>
    </lineage>
</organism>
<dbReference type="GO" id="GO:0003735">
    <property type="term" value="F:structural constituent of ribosome"/>
    <property type="evidence" value="ECO:0007669"/>
    <property type="project" value="InterPro"/>
</dbReference>
<dbReference type="InterPro" id="IPR036967">
    <property type="entry name" value="Ribosomal_uS11_sf"/>
</dbReference>
<dbReference type="Gene3D" id="3.30.420.80">
    <property type="entry name" value="Ribosomal protein S11"/>
    <property type="match status" value="1"/>
</dbReference>
<dbReference type="PIRSF" id="PIRSF002131">
    <property type="entry name" value="Ribosomal_S11"/>
    <property type="match status" value="1"/>
</dbReference>
<dbReference type="RefSeq" id="YP_009475783.1">
    <property type="nucleotide sequence ID" value="NC_037436.1"/>
</dbReference>
<dbReference type="Pfam" id="PF00411">
    <property type="entry name" value="Ribosomal_S11"/>
    <property type="match status" value="1"/>
</dbReference>
<evidence type="ECO:0000256" key="1">
    <source>
        <dbReference type="ARBA" id="ARBA00006194"/>
    </source>
</evidence>
<dbReference type="GO" id="GO:0006412">
    <property type="term" value="P:translation"/>
    <property type="evidence" value="ECO:0007669"/>
    <property type="project" value="InterPro"/>
</dbReference>
<dbReference type="PANTHER" id="PTHR11759">
    <property type="entry name" value="40S RIBOSOMAL PROTEIN S14/30S RIBOSOMAL PROTEIN S11"/>
    <property type="match status" value="1"/>
</dbReference>
<dbReference type="NCBIfam" id="NF003698">
    <property type="entry name" value="PRK05309.1"/>
    <property type="match status" value="1"/>
</dbReference>
<name>A0A2P1E6M3_9CRYP</name>
<dbReference type="SUPFAM" id="SSF53137">
    <property type="entry name" value="Translational machinery components"/>
    <property type="match status" value="1"/>
</dbReference>
<keyword evidence="2 4" id="KW-0689">Ribosomal protein</keyword>
<geneLocation type="mitochondrion" evidence="4"/>
<accession>A0A2P1E6M3</accession>
<dbReference type="EMBL" id="MG680944">
    <property type="protein sequence ID" value="AVK94045.1"/>
    <property type="molecule type" value="Genomic_DNA"/>
</dbReference>
<dbReference type="GeneID" id="36496162"/>
<dbReference type="InterPro" id="IPR001971">
    <property type="entry name" value="Ribosomal_uS11"/>
</dbReference>
<sequence length="122" mass="13273">MLKKRINLVNTGIVHVKSTFNNTLICVTDLKGNVIVSGSGGSTGLKGQKRSTYYAAQATSSLLAQKSFKSGIRKVYIRLNGFGDGREACVKTFLSEKLEVLKIQDITKIAHGGCKLAKKRRV</sequence>
<comment type="similarity">
    <text evidence="1">Belongs to the universal ribosomal protein uS11 family.</text>
</comment>
<gene>
    <name evidence="4" type="primary">rps11</name>
    <name evidence="4" type="ORF">TampMt_p030</name>
</gene>
<evidence type="ECO:0000256" key="2">
    <source>
        <dbReference type="ARBA" id="ARBA00022980"/>
    </source>
</evidence>
<keyword evidence="4" id="KW-0496">Mitochondrion</keyword>
<dbReference type="GO" id="GO:1990904">
    <property type="term" value="C:ribonucleoprotein complex"/>
    <property type="evidence" value="ECO:0007669"/>
    <property type="project" value="UniProtKB-KW"/>
</dbReference>
<dbReference type="HAMAP" id="MF_01310">
    <property type="entry name" value="Ribosomal_uS11"/>
    <property type="match status" value="1"/>
</dbReference>
<proteinExistence type="inferred from homology"/>